<dbReference type="Pfam" id="PF13347">
    <property type="entry name" value="MFS_2"/>
    <property type="match status" value="1"/>
</dbReference>
<feature type="transmembrane region" description="Helical" evidence="1">
    <location>
        <begin position="83"/>
        <end position="105"/>
    </location>
</feature>
<feature type="transmembrane region" description="Helical" evidence="1">
    <location>
        <begin position="332"/>
        <end position="352"/>
    </location>
</feature>
<dbReference type="Proteomes" id="UP000013085">
    <property type="component" value="Unassembled WGS sequence"/>
</dbReference>
<evidence type="ECO:0008006" key="4">
    <source>
        <dbReference type="Google" id="ProtNLM"/>
    </source>
</evidence>
<dbReference type="PANTHER" id="PTHR11328">
    <property type="entry name" value="MAJOR FACILITATOR SUPERFAMILY DOMAIN-CONTAINING PROTEIN"/>
    <property type="match status" value="1"/>
</dbReference>
<feature type="transmembrane region" description="Helical" evidence="1">
    <location>
        <begin position="188"/>
        <end position="206"/>
    </location>
</feature>
<dbReference type="RefSeq" id="WP_002594305.1">
    <property type="nucleotide sequence ID" value="NZ_KB850987.1"/>
</dbReference>
<proteinExistence type="predicted"/>
<dbReference type="SUPFAM" id="SSF103473">
    <property type="entry name" value="MFS general substrate transporter"/>
    <property type="match status" value="1"/>
</dbReference>
<evidence type="ECO:0000313" key="2">
    <source>
        <dbReference type="EMBL" id="ENZ19539.1"/>
    </source>
</evidence>
<accession>A0A0E2HFT8</accession>
<evidence type="ECO:0000313" key="3">
    <source>
        <dbReference type="Proteomes" id="UP000013085"/>
    </source>
</evidence>
<dbReference type="AlphaFoldDB" id="A0A0E2HFT8"/>
<dbReference type="GO" id="GO:0008643">
    <property type="term" value="P:carbohydrate transport"/>
    <property type="evidence" value="ECO:0007669"/>
    <property type="project" value="InterPro"/>
</dbReference>
<feature type="transmembrane region" description="Helical" evidence="1">
    <location>
        <begin position="149"/>
        <end position="168"/>
    </location>
</feature>
<feature type="transmembrane region" description="Helical" evidence="1">
    <location>
        <begin position="45"/>
        <end position="62"/>
    </location>
</feature>
<dbReference type="Gene3D" id="1.20.1250.20">
    <property type="entry name" value="MFS general substrate transporter like domains"/>
    <property type="match status" value="1"/>
</dbReference>
<feature type="transmembrane region" description="Helical" evidence="1">
    <location>
        <begin position="280"/>
        <end position="297"/>
    </location>
</feature>
<keyword evidence="1" id="KW-0472">Membrane</keyword>
<dbReference type="InterPro" id="IPR036259">
    <property type="entry name" value="MFS_trans_sf"/>
</dbReference>
<dbReference type="PATRIC" id="fig|999408.3.peg.486"/>
<dbReference type="PANTHER" id="PTHR11328:SF24">
    <property type="entry name" value="MAJOR FACILITATOR SUPERFAMILY (MFS) PROFILE DOMAIN-CONTAINING PROTEIN"/>
    <property type="match status" value="1"/>
</dbReference>
<protein>
    <recommendedName>
        <fullName evidence="4">Sugar (Glycoside-Pentoside-Hexuronide) transporter</fullName>
    </recommendedName>
</protein>
<gene>
    <name evidence="2" type="ORF">HMPREF1090_00447</name>
</gene>
<evidence type="ECO:0000256" key="1">
    <source>
        <dbReference type="SAM" id="Phobius"/>
    </source>
</evidence>
<reference evidence="2 3" key="1">
    <citation type="submission" date="2013-01" db="EMBL/GenBank/DDBJ databases">
        <title>The Genome Sequence of Clostridium clostridioforme 90A8.</title>
        <authorList>
            <consortium name="The Broad Institute Genome Sequencing Platform"/>
            <person name="Earl A."/>
            <person name="Ward D."/>
            <person name="Feldgarden M."/>
            <person name="Gevers D."/>
            <person name="Courvalin P."/>
            <person name="Lambert T."/>
            <person name="Walker B."/>
            <person name="Young S.K."/>
            <person name="Zeng Q."/>
            <person name="Gargeya S."/>
            <person name="Fitzgerald M."/>
            <person name="Haas B."/>
            <person name="Abouelleil A."/>
            <person name="Alvarado L."/>
            <person name="Arachchi H.M."/>
            <person name="Berlin A.M."/>
            <person name="Chapman S.B."/>
            <person name="Dewar J."/>
            <person name="Goldberg J."/>
            <person name="Griggs A."/>
            <person name="Gujja S."/>
            <person name="Hansen M."/>
            <person name="Howarth C."/>
            <person name="Imamovic A."/>
            <person name="Larimer J."/>
            <person name="McCowan C."/>
            <person name="Murphy C."/>
            <person name="Neiman D."/>
            <person name="Pearson M."/>
            <person name="Priest M."/>
            <person name="Roberts A."/>
            <person name="Saif S."/>
            <person name="Shea T."/>
            <person name="Sisk P."/>
            <person name="Sykes S."/>
            <person name="Wortman J."/>
            <person name="Nusbaum C."/>
            <person name="Birren B."/>
        </authorList>
    </citation>
    <scope>NUCLEOTIDE SEQUENCE [LARGE SCALE GENOMIC DNA]</scope>
    <source>
        <strain evidence="2 3">90A8</strain>
    </source>
</reference>
<keyword evidence="1" id="KW-1133">Transmembrane helix</keyword>
<feature type="transmembrane region" description="Helical" evidence="1">
    <location>
        <begin position="394"/>
        <end position="415"/>
    </location>
</feature>
<feature type="transmembrane region" description="Helical" evidence="1">
    <location>
        <begin position="111"/>
        <end position="128"/>
    </location>
</feature>
<sequence length="474" mass="51944">MENAKDIQYNRVKPWQIYAWSIHDVVANCFLFLMNFVLYLAIGEYAILTTTIFLILTGSRILDGITDPIIAYIVERTDSKWGCYRPMMVLGYAICCITVLCMFFFCIPGNLVTFIVLYVIYIIGYSFFITSSGGARAIFTNDPIQRGKMGRWIAVFIALFYSAAGYYVSNVVVPAHGGIVTSALQQLAITFMIVAGIVLVIAIKAIKDYDVPERYRCINGKTVSFSDMFVTLKNNRNLQMAIVAFGSDKLCTQSASNSAVTMAVWGVVAGNYAFSGQLSMITLVPAILLMFYGTNIAMKLGNKMAVKRFSVLGILFAAAIILLFAFGGPENIGTSIPITALFLVLYCLYYGCQQVNTAVIRPMVADVTDSEMVRTGGKQLGAVINATFTFADKVISSLASTVVGFSFALIGYTTTLPQTGDPKTGPIVAVALFLWMGLPILGYICSLVAMKFYSLDIDSVSEIQKWISDNRKAE</sequence>
<organism evidence="2 3">
    <name type="scientific">[Clostridium] clostridioforme 90A8</name>
    <dbReference type="NCBI Taxonomy" id="999408"/>
    <lineage>
        <taxon>Bacteria</taxon>
        <taxon>Bacillati</taxon>
        <taxon>Bacillota</taxon>
        <taxon>Clostridia</taxon>
        <taxon>Lachnospirales</taxon>
        <taxon>Lachnospiraceae</taxon>
        <taxon>Enterocloster</taxon>
    </lineage>
</organism>
<dbReference type="EMBL" id="AGYR01000004">
    <property type="protein sequence ID" value="ENZ19539.1"/>
    <property type="molecule type" value="Genomic_DNA"/>
</dbReference>
<feature type="transmembrane region" description="Helical" evidence="1">
    <location>
        <begin position="309"/>
        <end position="326"/>
    </location>
</feature>
<dbReference type="GO" id="GO:0015293">
    <property type="term" value="F:symporter activity"/>
    <property type="evidence" value="ECO:0007669"/>
    <property type="project" value="InterPro"/>
</dbReference>
<feature type="transmembrane region" description="Helical" evidence="1">
    <location>
        <begin position="427"/>
        <end position="449"/>
    </location>
</feature>
<dbReference type="InterPro" id="IPR039672">
    <property type="entry name" value="MFS_2"/>
</dbReference>
<comment type="caution">
    <text evidence="2">The sequence shown here is derived from an EMBL/GenBank/DDBJ whole genome shotgun (WGS) entry which is preliminary data.</text>
</comment>
<dbReference type="GO" id="GO:0005886">
    <property type="term" value="C:plasma membrane"/>
    <property type="evidence" value="ECO:0007669"/>
    <property type="project" value="TreeGrafter"/>
</dbReference>
<name>A0A0E2HFT8_9FIRM</name>
<dbReference type="HOGENOM" id="CLU_042905_0_0_9"/>
<keyword evidence="1" id="KW-0812">Transmembrane</keyword>